<dbReference type="PATRIC" id="fig|1434106.5.peg.3223"/>
<dbReference type="InterPro" id="IPR007111">
    <property type="entry name" value="NACHT_NTPase"/>
</dbReference>
<reference evidence="3 4" key="1">
    <citation type="submission" date="2014-07" db="EMBL/GenBank/DDBJ databases">
        <title>Methanogenic archaea and the global carbon cycle.</title>
        <authorList>
            <person name="Henriksen J.R."/>
            <person name="Luke J."/>
            <person name="Reinhart S."/>
            <person name="Benedict M.N."/>
            <person name="Youngblut N.D."/>
            <person name="Metcalf M.E."/>
            <person name="Whitaker R.J."/>
            <person name="Metcalf W.W."/>
        </authorList>
    </citation>
    <scope>NUCLEOTIDE SEQUENCE [LARGE SCALE GENOMIC DNA]</scope>
    <source>
        <strain evidence="3 4">227</strain>
    </source>
</reference>
<dbReference type="Pfam" id="PF05729">
    <property type="entry name" value="NACHT"/>
    <property type="match status" value="1"/>
</dbReference>
<dbReference type="PROSITE" id="PS50077">
    <property type="entry name" value="HEAT_REPEAT"/>
    <property type="match status" value="1"/>
</dbReference>
<dbReference type="InterPro" id="IPR004155">
    <property type="entry name" value="PBS_lyase_HEAT"/>
</dbReference>
<dbReference type="SMART" id="SM00567">
    <property type="entry name" value="EZ_HEAT"/>
    <property type="match status" value="8"/>
</dbReference>
<dbReference type="Pfam" id="PF13646">
    <property type="entry name" value="HEAT_2"/>
    <property type="match status" value="2"/>
</dbReference>
<dbReference type="Pfam" id="PF03130">
    <property type="entry name" value="HEAT_PBS"/>
    <property type="match status" value="1"/>
</dbReference>
<dbReference type="Proteomes" id="UP000033079">
    <property type="component" value="Chromosome"/>
</dbReference>
<dbReference type="InterPro" id="IPR027417">
    <property type="entry name" value="P-loop_NTPase"/>
</dbReference>
<accession>A0A0E3R5X5</accession>
<dbReference type="AlphaFoldDB" id="A0A0E3R5X5"/>
<name>A0A0E3R5X5_METBA</name>
<dbReference type="GeneID" id="24801571"/>
<dbReference type="SUPFAM" id="SSF48371">
    <property type="entry name" value="ARM repeat"/>
    <property type="match status" value="1"/>
</dbReference>
<dbReference type="GO" id="GO:0016491">
    <property type="term" value="F:oxidoreductase activity"/>
    <property type="evidence" value="ECO:0007669"/>
    <property type="project" value="TreeGrafter"/>
</dbReference>
<evidence type="ECO:0000259" key="2">
    <source>
        <dbReference type="Pfam" id="PF05729"/>
    </source>
</evidence>
<dbReference type="PANTHER" id="PTHR12697">
    <property type="entry name" value="PBS LYASE HEAT-LIKE PROTEIN"/>
    <property type="match status" value="1"/>
</dbReference>
<feature type="domain" description="NACHT" evidence="2">
    <location>
        <begin position="243"/>
        <end position="389"/>
    </location>
</feature>
<dbReference type="HOGENOM" id="CLU_008045_0_0_2"/>
<dbReference type="Gene3D" id="1.25.10.10">
    <property type="entry name" value="Leucine-rich Repeat Variant"/>
    <property type="match status" value="2"/>
</dbReference>
<dbReference type="RefSeq" id="WP_048121087.1">
    <property type="nucleotide sequence ID" value="NZ_CP009530.1"/>
</dbReference>
<dbReference type="InterPro" id="IPR011989">
    <property type="entry name" value="ARM-like"/>
</dbReference>
<gene>
    <name evidence="3" type="ORF">MSBR2_2507</name>
</gene>
<sequence>MVISELALGLFINLLYDSFKSIPEYIFDASSKVYDKAIEEFSNKNYKLTGIQIDTFFRQEKVEDAIKKYPKNPNKHAYEDILIHEFFELFNEEDFSHEDAGSILNSFFEIIDAEIEKEPELRDYLILNFAKRTDKTTQEINQGVQELSQDVKEISHKVQEIHEVINGSRENQDKKEFGVDSEKSLGKYLNKIIDEDGKNGVSEVYTELSAKEILPVTLKFRDKENDIPQEFEVLELVEKEEKLIISGESGSGKTITLKWLNFIYATDYLEKKEGNIPLYVELNTYIEGSFYDYIKIKANRKGISEDILKTILKEEAIIFIDGIDLLSLRDNFRPYDQISNFISKYNNCRFVISSRPGFFESIERDFKVSELEKLTDEKIQEFIDKYVSDRKFGDIIKNKILNDEQLKSLLTTPMMLYLSIEVAKERKNNIEELFPSNRSEMYEAFISGLFKHYEKKWGKIRFAERSQIETALTNLYFELQCRNEVSYKYYKAKKIVKDDDTLEKCFKLGLLVENGSEIGYGIHQSFQEYFAALKLKELFESEYDVSEAFSHPKWEEVVIFTSEMLDSDLIDEFIDLMLSKGELFLASKCVNKASDNTKEKLCALLADKLDSGYKLEKINSIESLERIRNIGAGIIVKALNDKNKYVRCKAAETLGNVEFKESVDLLICALNDENEDVRAEAAIALGKIRSEKAVESLICLLKDEYVYVRLGTIFALGEIKVKKAVEPLVDALNDEDEDVRVYAVEALRKIKPDRMWEKMGFISDDEEDINTLDKVSIVIENSNLEMAVGPTICALKNEDRYMRLGTAENFREVNQEEVIEMLFRLLKDEDEDIRWKTAQLLGTLKLEKAIDPLISILNDESANVRAYTAQALGQIRSEKAVKPLINVLKDESEFVREFVAESLGNICTVKNRAQLEDLLASKNEFTSNTAFKILYEIEKEERSKIVLFKDEKFLKT</sequence>
<dbReference type="PANTHER" id="PTHR12697:SF5">
    <property type="entry name" value="DEOXYHYPUSINE HYDROXYLASE"/>
    <property type="match status" value="1"/>
</dbReference>
<comment type="function">
    <text evidence="1">Catalyzes the hydroxylation of the N(6)-(4-aminobutyl)-L-lysine intermediate produced by deoxyhypusine synthase/DHPS on a critical lysine of the eukaryotic translation initiation factor 5A/eIF-5A. This is the second step of the post-translational modification of that lysine into an unusual amino acid residue named hypusine. Hypusination is unique to mature eIF-5A factor and is essential for its function.</text>
</comment>
<proteinExistence type="predicted"/>
<dbReference type="SUPFAM" id="SSF52540">
    <property type="entry name" value="P-loop containing nucleoside triphosphate hydrolases"/>
    <property type="match status" value="1"/>
</dbReference>
<dbReference type="KEGG" id="mbar:MSBR2_2507"/>
<evidence type="ECO:0000313" key="3">
    <source>
        <dbReference type="EMBL" id="AKB59023.1"/>
    </source>
</evidence>
<dbReference type="InterPro" id="IPR016024">
    <property type="entry name" value="ARM-type_fold"/>
</dbReference>
<dbReference type="EMBL" id="CP009530">
    <property type="protein sequence ID" value="AKB59023.1"/>
    <property type="molecule type" value="Genomic_DNA"/>
</dbReference>
<dbReference type="Gene3D" id="3.40.50.300">
    <property type="entry name" value="P-loop containing nucleotide triphosphate hydrolases"/>
    <property type="match status" value="1"/>
</dbReference>
<protein>
    <recommendedName>
        <fullName evidence="2">NACHT domain-containing protein</fullName>
    </recommendedName>
</protein>
<dbReference type="InterPro" id="IPR021133">
    <property type="entry name" value="HEAT_type_2"/>
</dbReference>
<evidence type="ECO:0000313" key="4">
    <source>
        <dbReference type="Proteomes" id="UP000033079"/>
    </source>
</evidence>
<organism evidence="3 4">
    <name type="scientific">Methanosarcina barkeri 227</name>
    <dbReference type="NCBI Taxonomy" id="1434106"/>
    <lineage>
        <taxon>Archaea</taxon>
        <taxon>Methanobacteriati</taxon>
        <taxon>Methanobacteriota</taxon>
        <taxon>Stenosarchaea group</taxon>
        <taxon>Methanomicrobia</taxon>
        <taxon>Methanosarcinales</taxon>
        <taxon>Methanosarcinaceae</taxon>
        <taxon>Methanosarcina</taxon>
    </lineage>
</organism>
<evidence type="ECO:0000256" key="1">
    <source>
        <dbReference type="ARBA" id="ARBA00045876"/>
    </source>
</evidence>